<evidence type="ECO:0000259" key="2">
    <source>
        <dbReference type="Pfam" id="PF25876"/>
    </source>
</evidence>
<evidence type="ECO:0000313" key="4">
    <source>
        <dbReference type="EMBL" id="AVO46219.1"/>
    </source>
</evidence>
<dbReference type="GO" id="GO:0015562">
    <property type="term" value="F:efflux transmembrane transporter activity"/>
    <property type="evidence" value="ECO:0007669"/>
    <property type="project" value="TreeGrafter"/>
</dbReference>
<dbReference type="KEGG" id="phr:C6569_14755"/>
<dbReference type="FunFam" id="2.40.30.170:FF:000010">
    <property type="entry name" value="Efflux RND transporter periplasmic adaptor subunit"/>
    <property type="match status" value="1"/>
</dbReference>
<proteinExistence type="inferred from homology"/>
<dbReference type="OrthoDB" id="9806939at2"/>
<dbReference type="EMBL" id="CP027668">
    <property type="protein sequence ID" value="AVO46219.1"/>
    <property type="molecule type" value="Genomic_DNA"/>
</dbReference>
<comment type="similarity">
    <text evidence="1">Belongs to the membrane fusion protein (MFP) (TC 8.A.1) family.</text>
</comment>
<gene>
    <name evidence="4" type="ORF">C6569_14755</name>
</gene>
<dbReference type="InterPro" id="IPR058624">
    <property type="entry name" value="MdtA-like_HH"/>
</dbReference>
<dbReference type="Proteomes" id="UP000237889">
    <property type="component" value="Chromosome"/>
</dbReference>
<reference evidence="4 5" key="1">
    <citation type="submission" date="2018-03" db="EMBL/GenBank/DDBJ databases">
        <title>Genome sequencing of Phreatobacter sp.</title>
        <authorList>
            <person name="Kim S.-J."/>
            <person name="Heo J."/>
            <person name="Kwon S.-W."/>
        </authorList>
    </citation>
    <scope>NUCLEOTIDE SEQUENCE [LARGE SCALE GENOMIC DNA]</scope>
    <source>
        <strain evidence="4 5">S-12</strain>
    </source>
</reference>
<feature type="domain" description="Multidrug resistance protein MdtA-like alpha-helical hairpin" evidence="2">
    <location>
        <begin position="90"/>
        <end position="142"/>
    </location>
</feature>
<dbReference type="NCBIfam" id="TIGR01730">
    <property type="entry name" value="RND_mfp"/>
    <property type="match status" value="1"/>
</dbReference>
<keyword evidence="5" id="KW-1185">Reference proteome</keyword>
<dbReference type="RefSeq" id="WP_106749560.1">
    <property type="nucleotide sequence ID" value="NZ_CP027668.1"/>
</dbReference>
<dbReference type="InterPro" id="IPR006143">
    <property type="entry name" value="RND_pump_MFP"/>
</dbReference>
<name>A0A2S0NDG7_9HYPH</name>
<organism evidence="4 5">
    <name type="scientific">Phreatobacter cathodiphilus</name>
    <dbReference type="NCBI Taxonomy" id="1868589"/>
    <lineage>
        <taxon>Bacteria</taxon>
        <taxon>Pseudomonadati</taxon>
        <taxon>Pseudomonadota</taxon>
        <taxon>Alphaproteobacteria</taxon>
        <taxon>Hyphomicrobiales</taxon>
        <taxon>Phreatobacteraceae</taxon>
        <taxon>Phreatobacter</taxon>
    </lineage>
</organism>
<dbReference type="Gene3D" id="1.10.287.470">
    <property type="entry name" value="Helix hairpin bin"/>
    <property type="match status" value="1"/>
</dbReference>
<protein>
    <submittedName>
        <fullName evidence="4">Efflux transporter periplasmic adaptor subunit</fullName>
    </submittedName>
</protein>
<dbReference type="InterPro" id="IPR058792">
    <property type="entry name" value="Beta-barrel_RND_2"/>
</dbReference>
<dbReference type="PANTHER" id="PTHR30469">
    <property type="entry name" value="MULTIDRUG RESISTANCE PROTEIN MDTA"/>
    <property type="match status" value="1"/>
</dbReference>
<dbReference type="GO" id="GO:1990281">
    <property type="term" value="C:efflux pump complex"/>
    <property type="evidence" value="ECO:0007669"/>
    <property type="project" value="TreeGrafter"/>
</dbReference>
<dbReference type="AlphaFoldDB" id="A0A2S0NDG7"/>
<sequence length="332" mass="36322">MKLRSWLILLLIAAALGGAVFWRYGRGAEIQLQAVGRGTAAEIVYATGIVEPVRWAKMASMARERIVAHCSCEGRTVKEGDMLARLDDREVRANLAEQHARLALAQREVDRVSQLIQRGVATQQAYDKATADLAQMRALVAATNERLGNYQILAPRDGVVLRQDGEVGEIADIGQILFRVGDPRPLQVTADVAEEDIPRVRVGQTVLLRTDAFKDRPLDGTVRDITPMGDTATKTFRIRIALPDDTPLHFGMSVEANIVTREAKDVLLVPNEAIIGGAVFTVDAGRVVRRPVETGIRGTRLTEVRSGIAEGDRIAVPAEARWRGGERVRTAP</sequence>
<dbReference type="SUPFAM" id="SSF111369">
    <property type="entry name" value="HlyD-like secretion proteins"/>
    <property type="match status" value="1"/>
</dbReference>
<evidence type="ECO:0000313" key="5">
    <source>
        <dbReference type="Proteomes" id="UP000237889"/>
    </source>
</evidence>
<dbReference type="Gene3D" id="2.40.30.170">
    <property type="match status" value="1"/>
</dbReference>
<evidence type="ECO:0000256" key="1">
    <source>
        <dbReference type="ARBA" id="ARBA00009477"/>
    </source>
</evidence>
<dbReference type="Gene3D" id="2.40.420.20">
    <property type="match status" value="1"/>
</dbReference>
<dbReference type="Pfam" id="PF25876">
    <property type="entry name" value="HH_MFP_RND"/>
    <property type="match status" value="1"/>
</dbReference>
<accession>A0A2S0NDG7</accession>
<evidence type="ECO:0000259" key="3">
    <source>
        <dbReference type="Pfam" id="PF25954"/>
    </source>
</evidence>
<feature type="domain" description="CusB-like beta-barrel" evidence="3">
    <location>
        <begin position="188"/>
        <end position="259"/>
    </location>
</feature>
<dbReference type="Pfam" id="PF25954">
    <property type="entry name" value="Beta-barrel_RND_2"/>
    <property type="match status" value="1"/>
</dbReference>